<organism evidence="2 3">
    <name type="scientific">Haloarcula rubra</name>
    <dbReference type="NCBI Taxonomy" id="2487747"/>
    <lineage>
        <taxon>Archaea</taxon>
        <taxon>Methanobacteriati</taxon>
        <taxon>Methanobacteriota</taxon>
        <taxon>Stenosarchaea group</taxon>
        <taxon>Halobacteria</taxon>
        <taxon>Halobacteriales</taxon>
        <taxon>Haloarculaceae</taxon>
        <taxon>Haloarcula</taxon>
    </lineage>
</organism>
<dbReference type="Pfam" id="PF02667">
    <property type="entry name" value="SCFA_trans"/>
    <property type="match status" value="1"/>
</dbReference>
<feature type="transmembrane region" description="Helical" evidence="1">
    <location>
        <begin position="455"/>
        <end position="480"/>
    </location>
</feature>
<accession>A0AAW4PW85</accession>
<evidence type="ECO:0000256" key="1">
    <source>
        <dbReference type="SAM" id="Phobius"/>
    </source>
</evidence>
<comment type="caution">
    <text evidence="2">The sequence shown here is derived from an EMBL/GenBank/DDBJ whole genome shotgun (WGS) entry which is preliminary data.</text>
</comment>
<reference evidence="2 3" key="1">
    <citation type="submission" date="2021-06" db="EMBL/GenBank/DDBJ databases">
        <title>Halomicroarcula sp. a new haloarchaeum isolated from saline soil.</title>
        <authorList>
            <person name="Duran-Viseras A."/>
            <person name="Sanchez-Porro C."/>
            <person name="Ventosa A."/>
        </authorList>
    </citation>
    <scope>NUCLEOTIDE SEQUENCE [LARGE SCALE GENOMIC DNA]</scope>
    <source>
        <strain evidence="2 3">F13</strain>
    </source>
</reference>
<dbReference type="InterPro" id="IPR006160">
    <property type="entry name" value="SCFA_transpt_AtoE"/>
</dbReference>
<dbReference type="AlphaFoldDB" id="A0AAW4PW85"/>
<dbReference type="PANTHER" id="PTHR41983:SF2">
    <property type="entry name" value="SHORT-CHAIN FATTY ACID TRANSPORTER-RELATED"/>
    <property type="match status" value="1"/>
</dbReference>
<feature type="transmembrane region" description="Helical" evidence="1">
    <location>
        <begin position="58"/>
        <end position="79"/>
    </location>
</feature>
<feature type="transmembrane region" description="Helical" evidence="1">
    <location>
        <begin position="99"/>
        <end position="126"/>
    </location>
</feature>
<dbReference type="Proteomes" id="UP001430377">
    <property type="component" value="Unassembled WGS sequence"/>
</dbReference>
<keyword evidence="1" id="KW-0812">Transmembrane</keyword>
<keyword evidence="1" id="KW-0472">Membrane</keyword>
<dbReference type="RefSeq" id="WP_220620826.1">
    <property type="nucleotide sequence ID" value="NZ_RKLR01000024.1"/>
</dbReference>
<dbReference type="GO" id="GO:0005886">
    <property type="term" value="C:plasma membrane"/>
    <property type="evidence" value="ECO:0007669"/>
    <property type="project" value="TreeGrafter"/>
</dbReference>
<sequence length="481" mass="52132">MSFIDPVRRLGEWFSDWSLRYIPDPYVIGILLTLLTVASALVSGSAPKETMDAWYTGVWTLLPFMATLSVMLMAGDAIAKSPSVTHALERIASIPNSPFVAVWFTAFVAMVTALVSWAIGLIVGAIMARRVAYECRQKGIKVHYPLLAAAGYTSLMIFHSGLSSSAALIMTDPSLIPASFPASVQNGIPLSETLGSTANLVSAGLLLTVIPVVMAAMHPKDEIRELPGEIRSEIKENLESEPPTETQPEDTAFPSRPTLTFADRLNNSQLLGLVIAIFPLYYVINTWFLVSDPSRFIFQPGGLSKLTLNSINALFLFFAIVLWKRPINIVNQMKDSVKNISGIIFMFPFYAGIAGLLTNTGLAQQFTEVLATVATKETWPVIGILISAIVNVFIPSGGGQWVAQGPILIETSQQFGYEPWVAVVIEILGDPLTNMIQPFWAIPLLAIADLRARDIIGYTAVAMVVGLLLVSATVTVFIGLA</sequence>
<feature type="transmembrane region" description="Helical" evidence="1">
    <location>
        <begin position="343"/>
        <end position="366"/>
    </location>
</feature>
<feature type="transmembrane region" description="Helical" evidence="1">
    <location>
        <begin position="146"/>
        <end position="170"/>
    </location>
</feature>
<name>A0AAW4PW85_9EURY</name>
<protein>
    <submittedName>
        <fullName evidence="2">TIGR00366 family protein</fullName>
    </submittedName>
</protein>
<feature type="transmembrane region" description="Helical" evidence="1">
    <location>
        <begin position="378"/>
        <end position="394"/>
    </location>
</feature>
<dbReference type="EMBL" id="RKLR01000024">
    <property type="protein sequence ID" value="MBX0325973.1"/>
    <property type="molecule type" value="Genomic_DNA"/>
</dbReference>
<evidence type="ECO:0000313" key="2">
    <source>
        <dbReference type="EMBL" id="MBX0325973.1"/>
    </source>
</evidence>
<keyword evidence="1" id="KW-1133">Transmembrane helix</keyword>
<gene>
    <name evidence="2" type="ORF">EGH21_23435</name>
</gene>
<keyword evidence="3" id="KW-1185">Reference proteome</keyword>
<feature type="transmembrane region" description="Helical" evidence="1">
    <location>
        <begin position="26"/>
        <end position="46"/>
    </location>
</feature>
<proteinExistence type="predicted"/>
<evidence type="ECO:0000313" key="3">
    <source>
        <dbReference type="Proteomes" id="UP001430377"/>
    </source>
</evidence>
<feature type="transmembrane region" description="Helical" evidence="1">
    <location>
        <begin position="302"/>
        <end position="323"/>
    </location>
</feature>
<feature type="transmembrane region" description="Helical" evidence="1">
    <location>
        <begin position="198"/>
        <end position="217"/>
    </location>
</feature>
<dbReference type="PANTHER" id="PTHR41983">
    <property type="entry name" value="SHORT-CHAIN FATTY ACID TRANSPORTER-RELATED"/>
    <property type="match status" value="1"/>
</dbReference>
<feature type="transmembrane region" description="Helical" evidence="1">
    <location>
        <begin position="270"/>
        <end position="290"/>
    </location>
</feature>